<dbReference type="PANTHER" id="PTHR12726">
    <property type="entry name" value="CERAMIDE GLUCOSYLTRANSFERASE"/>
    <property type="match status" value="1"/>
</dbReference>
<evidence type="ECO:0000256" key="2">
    <source>
        <dbReference type="ARBA" id="ARBA00004760"/>
    </source>
</evidence>
<comment type="pathway">
    <text evidence="3">Sphingolipid metabolism.</text>
</comment>
<dbReference type="GO" id="GO:0016020">
    <property type="term" value="C:membrane"/>
    <property type="evidence" value="ECO:0007669"/>
    <property type="project" value="UniProtKB-SubCell"/>
</dbReference>
<comment type="pathway">
    <text evidence="2">Lipid metabolism; sphingolipid metabolism.</text>
</comment>
<evidence type="ECO:0000256" key="14">
    <source>
        <dbReference type="ARBA" id="ARBA00032575"/>
    </source>
</evidence>
<evidence type="ECO:0000256" key="6">
    <source>
        <dbReference type="ARBA" id="ARBA00019988"/>
    </source>
</evidence>
<evidence type="ECO:0000256" key="13">
    <source>
        <dbReference type="ARBA" id="ARBA00031543"/>
    </source>
</evidence>
<evidence type="ECO:0000313" key="15">
    <source>
        <dbReference type="EMBL" id="TID31373.1"/>
    </source>
</evidence>
<organism evidence="15 16">
    <name type="scientific">Pichia inconspicua</name>
    <dbReference type="NCBI Taxonomy" id="52247"/>
    <lineage>
        <taxon>Eukaryota</taxon>
        <taxon>Fungi</taxon>
        <taxon>Dikarya</taxon>
        <taxon>Ascomycota</taxon>
        <taxon>Saccharomycotina</taxon>
        <taxon>Pichiomycetes</taxon>
        <taxon>Pichiales</taxon>
        <taxon>Pichiaceae</taxon>
        <taxon>Pichia</taxon>
    </lineage>
</organism>
<evidence type="ECO:0000256" key="1">
    <source>
        <dbReference type="ARBA" id="ARBA00004141"/>
    </source>
</evidence>
<accession>A0A4T0X7L2</accession>
<dbReference type="InterPro" id="IPR025993">
    <property type="entry name" value="Ceramide_glucosylTrfase"/>
</dbReference>
<comment type="subcellular location">
    <subcellularLocation>
        <location evidence="1">Membrane</location>
        <topology evidence="1">Multi-pass membrane protein</topology>
    </subcellularLocation>
</comment>
<evidence type="ECO:0000256" key="9">
    <source>
        <dbReference type="ARBA" id="ARBA00022692"/>
    </source>
</evidence>
<dbReference type="EC" id="2.4.1.80" evidence="5"/>
<gene>
    <name evidence="15" type="ORF">CANINC_000002</name>
</gene>
<comment type="similarity">
    <text evidence="4">Belongs to the glycosyltransferase 2 family.</text>
</comment>
<dbReference type="UniPathway" id="UPA00222"/>
<dbReference type="Proteomes" id="UP000307173">
    <property type="component" value="Unassembled WGS sequence"/>
</dbReference>
<evidence type="ECO:0000256" key="8">
    <source>
        <dbReference type="ARBA" id="ARBA00022679"/>
    </source>
</evidence>
<keyword evidence="11" id="KW-0472">Membrane</keyword>
<keyword evidence="10" id="KW-1133">Transmembrane helix</keyword>
<evidence type="ECO:0000256" key="4">
    <source>
        <dbReference type="ARBA" id="ARBA00006739"/>
    </source>
</evidence>
<evidence type="ECO:0000256" key="5">
    <source>
        <dbReference type="ARBA" id="ARBA00012699"/>
    </source>
</evidence>
<evidence type="ECO:0000256" key="11">
    <source>
        <dbReference type="ARBA" id="ARBA00023136"/>
    </source>
</evidence>
<dbReference type="Pfam" id="PF13506">
    <property type="entry name" value="Glyco_transf_21"/>
    <property type="match status" value="2"/>
</dbReference>
<keyword evidence="16" id="KW-1185">Reference proteome</keyword>
<feature type="non-terminal residue" evidence="15">
    <location>
        <position position="1"/>
    </location>
</feature>
<dbReference type="STRING" id="52247.A0A4T0X7L2"/>
<dbReference type="EMBL" id="SELW01000005">
    <property type="protein sequence ID" value="TID31373.1"/>
    <property type="molecule type" value="Genomic_DNA"/>
</dbReference>
<dbReference type="GO" id="GO:0006679">
    <property type="term" value="P:glucosylceramide biosynthetic process"/>
    <property type="evidence" value="ECO:0007669"/>
    <property type="project" value="TreeGrafter"/>
</dbReference>
<dbReference type="InterPro" id="IPR029044">
    <property type="entry name" value="Nucleotide-diphossugar_trans"/>
</dbReference>
<dbReference type="SUPFAM" id="SSF53448">
    <property type="entry name" value="Nucleotide-diphospho-sugar transferases"/>
    <property type="match status" value="1"/>
</dbReference>
<name>A0A4T0X7L2_9ASCO</name>
<dbReference type="GO" id="GO:0008120">
    <property type="term" value="F:ceramide glucosyltransferase activity"/>
    <property type="evidence" value="ECO:0007669"/>
    <property type="project" value="UniProtKB-EC"/>
</dbReference>
<proteinExistence type="inferred from homology"/>
<dbReference type="PANTHER" id="PTHR12726:SF0">
    <property type="entry name" value="CERAMIDE GLUCOSYLTRANSFERASE"/>
    <property type="match status" value="1"/>
</dbReference>
<evidence type="ECO:0000256" key="10">
    <source>
        <dbReference type="ARBA" id="ARBA00022989"/>
    </source>
</evidence>
<keyword evidence="7" id="KW-0328">Glycosyltransferase</keyword>
<keyword evidence="9" id="KW-0812">Transmembrane</keyword>
<dbReference type="OrthoDB" id="1483400at2759"/>
<evidence type="ECO:0000256" key="3">
    <source>
        <dbReference type="ARBA" id="ARBA00004991"/>
    </source>
</evidence>
<evidence type="ECO:0000313" key="16">
    <source>
        <dbReference type="Proteomes" id="UP000307173"/>
    </source>
</evidence>
<dbReference type="Gene3D" id="3.90.550.10">
    <property type="entry name" value="Spore Coat Polysaccharide Biosynthesis Protein SpsA, Chain A"/>
    <property type="match status" value="1"/>
</dbReference>
<evidence type="ECO:0000256" key="7">
    <source>
        <dbReference type="ARBA" id="ARBA00022676"/>
    </source>
</evidence>
<keyword evidence="8" id="KW-0808">Transferase</keyword>
<sequence>SFQLQTYFKTSSQQDLQSKVRASDFEGVSILRPLKGIDPQMDWCLESSFKQNYPHDKLEIIFCVQSESDPAIPIVRELMKKYPDVDSKLLVDSNQRNFDYFGPNPKVNNLHKGYKSAKYDILWILDSNVYTNPDTLQRSVYTLKHNLNNGSNTPTILGLNKTVKLVTHVPIVVSTSKHRLNWGAKLDEMFMSTSHAKFYTAFNRLQLAPCINGKSNLYRRSDLDMAVENITYQPTPKGEGLKHFSKYIGEDNMIGIALWEGVDGCAGMSRDIVVQPITGQNSVKDYINRRVRWLRVRKYMVLAATLLEPTTESIFSGIIGSFSLNVLLSNSFKINWIWFLFHMVVWFTIDFFQFRKITSLANDALNFSSSFETQEFTKFWLLRELLALPIWVIAMCGSAIDWRGQQFQILSDLSAETL</sequence>
<protein>
    <recommendedName>
        <fullName evidence="6">Ceramide glucosyltransferase</fullName>
        <ecNumber evidence="5">2.4.1.80</ecNumber>
    </recommendedName>
    <alternativeName>
        <fullName evidence="13">Glucosylceramide synthase</fullName>
    </alternativeName>
    <alternativeName>
        <fullName evidence="14">UDP-glucose ceramide glucosyltransferase</fullName>
    </alternativeName>
    <alternativeName>
        <fullName evidence="12">UDP-glucose:N-acylsphingosine D-glucosyltransferase</fullName>
    </alternativeName>
</protein>
<evidence type="ECO:0000256" key="12">
    <source>
        <dbReference type="ARBA" id="ARBA00031017"/>
    </source>
</evidence>
<dbReference type="CDD" id="cd02520">
    <property type="entry name" value="Glucosylceramide_synthase"/>
    <property type="match status" value="1"/>
</dbReference>
<reference evidence="15 16" key="1">
    <citation type="journal article" date="2019" name="Front. Genet.">
        <title>Whole-Genome Sequencing of the Opportunistic Yeast Pathogen Candida inconspicua Uncovers Its Hybrid Origin.</title>
        <authorList>
            <person name="Mixao V."/>
            <person name="Hansen A.P."/>
            <person name="Saus E."/>
            <person name="Boekhout T."/>
            <person name="Lass-Florl C."/>
            <person name="Gabaldon T."/>
        </authorList>
    </citation>
    <scope>NUCLEOTIDE SEQUENCE [LARGE SCALE GENOMIC DNA]</scope>
    <source>
        <strain evidence="15 16">CBS 180</strain>
    </source>
</reference>
<dbReference type="AlphaFoldDB" id="A0A4T0X7L2"/>
<comment type="caution">
    <text evidence="15">The sequence shown here is derived from an EMBL/GenBank/DDBJ whole genome shotgun (WGS) entry which is preliminary data.</text>
</comment>